<organism evidence="2 3">
    <name type="scientific">Hydrogenophaga bisanensis</name>
    <dbReference type="NCBI Taxonomy" id="439611"/>
    <lineage>
        <taxon>Bacteria</taxon>
        <taxon>Pseudomonadati</taxon>
        <taxon>Pseudomonadota</taxon>
        <taxon>Betaproteobacteria</taxon>
        <taxon>Burkholderiales</taxon>
        <taxon>Comamonadaceae</taxon>
        <taxon>Hydrogenophaga</taxon>
    </lineage>
</organism>
<protein>
    <submittedName>
        <fullName evidence="2">Uncharacterized protein</fullName>
    </submittedName>
</protein>
<sequence>MNALIDASNLEGVNTQIQLVGVENEDIDSQQQIYSHAVQVLFHYTNMKTAAMNVCIHLHLCREKFKSKGAEAGWELFCLKNFAPLDMQMTHIRSAIRTGRALISALNSQRLHNDPRARTTFEQMSRYALTTFSESPEEIREELAVRLVTLADEQARAPTSTDVRAEVAELMAELNDKNDALQRKDTALTRMNQELQASDARVSELRETVERLNAEVTRLSNQPKVTVETLDPASEATLKSVKEAEAQLASLTNDLRLARNELRAVEEERKRKEDEVETFKADNARAEYEKTALFQFTQELNTLKGKWTSVFFKHKDTEISDETKERITNAAAELRKLADQLETVCSPTFEVFPS</sequence>
<keyword evidence="3" id="KW-1185">Reference proteome</keyword>
<dbReference type="EMBL" id="JBHTBX010000015">
    <property type="protein sequence ID" value="MFC7436264.1"/>
    <property type="molecule type" value="Genomic_DNA"/>
</dbReference>
<dbReference type="RefSeq" id="WP_382259791.1">
    <property type="nucleotide sequence ID" value="NZ_JBHTBX010000015.1"/>
</dbReference>
<accession>A0ABW2RDY1</accession>
<gene>
    <name evidence="2" type="ORF">ACFQNJ_17280</name>
</gene>
<comment type="caution">
    <text evidence="2">The sequence shown here is derived from an EMBL/GenBank/DDBJ whole genome shotgun (WGS) entry which is preliminary data.</text>
</comment>
<feature type="coiled-coil region" evidence="1">
    <location>
        <begin position="164"/>
        <end position="289"/>
    </location>
</feature>
<name>A0ABW2RDY1_9BURK</name>
<evidence type="ECO:0000256" key="1">
    <source>
        <dbReference type="SAM" id="Coils"/>
    </source>
</evidence>
<proteinExistence type="predicted"/>
<evidence type="ECO:0000313" key="3">
    <source>
        <dbReference type="Proteomes" id="UP001596495"/>
    </source>
</evidence>
<dbReference type="Proteomes" id="UP001596495">
    <property type="component" value="Unassembled WGS sequence"/>
</dbReference>
<keyword evidence="1" id="KW-0175">Coiled coil</keyword>
<evidence type="ECO:0000313" key="2">
    <source>
        <dbReference type="EMBL" id="MFC7436264.1"/>
    </source>
</evidence>
<reference evidence="3" key="1">
    <citation type="journal article" date="2019" name="Int. J. Syst. Evol. Microbiol.">
        <title>The Global Catalogue of Microorganisms (GCM) 10K type strain sequencing project: providing services to taxonomists for standard genome sequencing and annotation.</title>
        <authorList>
            <consortium name="The Broad Institute Genomics Platform"/>
            <consortium name="The Broad Institute Genome Sequencing Center for Infectious Disease"/>
            <person name="Wu L."/>
            <person name="Ma J."/>
        </authorList>
    </citation>
    <scope>NUCLEOTIDE SEQUENCE [LARGE SCALE GENOMIC DNA]</scope>
    <source>
        <strain evidence="3">CCUG 54518</strain>
    </source>
</reference>